<dbReference type="InParanoid" id="A0A2P5F6C9"/>
<dbReference type="AlphaFoldDB" id="A0A2P5F6C9"/>
<comment type="caution">
    <text evidence="2">The sequence shown here is derived from an EMBL/GenBank/DDBJ whole genome shotgun (WGS) entry which is preliminary data.</text>
</comment>
<gene>
    <name evidence="2" type="ORF">TorRG33x02_109120</name>
</gene>
<dbReference type="PANTHER" id="PTHR35546:SF130">
    <property type="entry name" value="EXPRESSED PROTEIN"/>
    <property type="match status" value="1"/>
</dbReference>
<dbReference type="EMBL" id="JXTC01000059">
    <property type="protein sequence ID" value="PON93341.1"/>
    <property type="molecule type" value="Genomic_DNA"/>
</dbReference>
<dbReference type="InterPro" id="IPR056592">
    <property type="entry name" value="Beta-prop_At3g26010-like"/>
</dbReference>
<dbReference type="InterPro" id="IPR055290">
    <property type="entry name" value="At3g26010-like"/>
</dbReference>
<dbReference type="Gene3D" id="1.20.1280.50">
    <property type="match status" value="1"/>
</dbReference>
<proteinExistence type="predicted"/>
<dbReference type="SUPFAM" id="SSF81383">
    <property type="entry name" value="F-box domain"/>
    <property type="match status" value="1"/>
</dbReference>
<feature type="domain" description="F-box protein At3g26010-like beta-propeller" evidence="1">
    <location>
        <begin position="125"/>
        <end position="367"/>
    </location>
</feature>
<accession>A0A2P5F6C9</accession>
<dbReference type="FunCoup" id="A0A2P5F6C9">
    <property type="interactions" value="213"/>
</dbReference>
<dbReference type="Proteomes" id="UP000237000">
    <property type="component" value="Unassembled WGS sequence"/>
</dbReference>
<organism evidence="2 3">
    <name type="scientific">Trema orientale</name>
    <name type="common">Charcoal tree</name>
    <name type="synonym">Celtis orientalis</name>
    <dbReference type="NCBI Taxonomy" id="63057"/>
    <lineage>
        <taxon>Eukaryota</taxon>
        <taxon>Viridiplantae</taxon>
        <taxon>Streptophyta</taxon>
        <taxon>Embryophyta</taxon>
        <taxon>Tracheophyta</taxon>
        <taxon>Spermatophyta</taxon>
        <taxon>Magnoliopsida</taxon>
        <taxon>eudicotyledons</taxon>
        <taxon>Gunneridae</taxon>
        <taxon>Pentapetalae</taxon>
        <taxon>rosids</taxon>
        <taxon>fabids</taxon>
        <taxon>Rosales</taxon>
        <taxon>Cannabaceae</taxon>
        <taxon>Trema</taxon>
    </lineage>
</organism>
<name>A0A2P5F6C9_TREOI</name>
<dbReference type="Pfam" id="PF24750">
    <property type="entry name" value="b-prop_At3g26010-like"/>
    <property type="match status" value="1"/>
</dbReference>
<evidence type="ECO:0000313" key="2">
    <source>
        <dbReference type="EMBL" id="PON93341.1"/>
    </source>
</evidence>
<reference evidence="3" key="1">
    <citation type="submission" date="2016-06" db="EMBL/GenBank/DDBJ databases">
        <title>Parallel loss of symbiosis genes in relatives of nitrogen-fixing non-legume Parasponia.</title>
        <authorList>
            <person name="Van Velzen R."/>
            <person name="Holmer R."/>
            <person name="Bu F."/>
            <person name="Rutten L."/>
            <person name="Van Zeijl A."/>
            <person name="Liu W."/>
            <person name="Santuari L."/>
            <person name="Cao Q."/>
            <person name="Sharma T."/>
            <person name="Shen D."/>
            <person name="Roswanjaya Y."/>
            <person name="Wardhani T."/>
            <person name="Kalhor M.S."/>
            <person name="Jansen J."/>
            <person name="Van den Hoogen J."/>
            <person name="Gungor B."/>
            <person name="Hartog M."/>
            <person name="Hontelez J."/>
            <person name="Verver J."/>
            <person name="Yang W.-C."/>
            <person name="Schijlen E."/>
            <person name="Repin R."/>
            <person name="Schilthuizen M."/>
            <person name="Schranz E."/>
            <person name="Heidstra R."/>
            <person name="Miyata K."/>
            <person name="Fedorova E."/>
            <person name="Kohlen W."/>
            <person name="Bisseling T."/>
            <person name="Smit S."/>
            <person name="Geurts R."/>
        </authorList>
    </citation>
    <scope>NUCLEOTIDE SEQUENCE [LARGE SCALE GENOMIC DNA]</scope>
    <source>
        <strain evidence="3">cv. RG33-2</strain>
    </source>
</reference>
<evidence type="ECO:0000313" key="3">
    <source>
        <dbReference type="Proteomes" id="UP000237000"/>
    </source>
</evidence>
<evidence type="ECO:0000259" key="1">
    <source>
        <dbReference type="Pfam" id="PF24750"/>
    </source>
</evidence>
<keyword evidence="3" id="KW-1185">Reference proteome</keyword>
<dbReference type="STRING" id="63057.A0A2P5F6C9"/>
<dbReference type="InterPro" id="IPR036047">
    <property type="entry name" value="F-box-like_dom_sf"/>
</dbReference>
<sequence length="421" mass="47949">MFGLDERSTRRLAMESASAAASKFMLLVTDDVLIEVLLRLPHARFVIQARSVCKRWLSLLSETYFIRRFIQIHGFSYAHSIMFVPSNCGYEREYHLFPPKSNNLHGGVGVGSGSGDYLNFFPKTVAIKASCQDLVLVSPSFQDYSICNPLTGQRVALPEAPQGGYERCGILCEPNNNNSHPFQFRYKVLVIVDFFTTHFEYVFDAAVFCSETGKWSRSTLSCPRTSAPEFDIWNEFVASSSTGTLYSLLSGAEDDDIKGFAAFDLSDGGARCRFFDLPADFGRGWQACLDHVCSGVVRGRLRLSQLGKTNQEFVLRVWELNHNNKKKKDQEWLLVHKVRLQTEETDRLFVAAFHPYNEDVIYMFCDHYVYKYKIGQGEFKIFGQLPDQYPKSIADELMLYLRSYTLVYPSWPTSIPTLPAN</sequence>
<protein>
    <submittedName>
        <fullName evidence="2">F-box domain containing protein</fullName>
    </submittedName>
</protein>
<dbReference type="OrthoDB" id="1157305at2759"/>
<dbReference type="PANTHER" id="PTHR35546">
    <property type="entry name" value="F-BOX PROTEIN INTERACTION DOMAIN PROTEIN-RELATED"/>
    <property type="match status" value="1"/>
</dbReference>